<dbReference type="RefSeq" id="WP_200128923.1">
    <property type="nucleotide sequence ID" value="NZ_CP054705.1"/>
</dbReference>
<evidence type="ECO:0000313" key="7">
    <source>
        <dbReference type="Proteomes" id="UP000595823"/>
    </source>
</evidence>
<dbReference type="Proteomes" id="UP000595823">
    <property type="component" value="Chromosome"/>
</dbReference>
<dbReference type="InterPro" id="IPR001279">
    <property type="entry name" value="Metallo-B-lactamas"/>
</dbReference>
<dbReference type="EMBL" id="CP054705">
    <property type="protein sequence ID" value="QQK78268.1"/>
    <property type="molecule type" value="Genomic_DNA"/>
</dbReference>
<evidence type="ECO:0000259" key="5">
    <source>
        <dbReference type="SMART" id="SM00849"/>
    </source>
</evidence>
<reference evidence="6 7" key="1">
    <citation type="submission" date="2020-06" db="EMBL/GenBank/DDBJ databases">
        <title>Genomic analysis of Salicibibacter sp. NKC5-3.</title>
        <authorList>
            <person name="Oh Y.J."/>
        </authorList>
    </citation>
    <scope>NUCLEOTIDE SEQUENCE [LARGE SCALE GENOMIC DNA]</scope>
    <source>
        <strain evidence="6 7">NKC5-3</strain>
    </source>
</reference>
<dbReference type="SMART" id="SM00849">
    <property type="entry name" value="Lactamase_B"/>
    <property type="match status" value="1"/>
</dbReference>
<dbReference type="Gene3D" id="3.60.15.10">
    <property type="entry name" value="Ribonuclease Z/Hydroxyacylglutathione hydrolase-like"/>
    <property type="match status" value="1"/>
</dbReference>
<dbReference type="PANTHER" id="PTHR46233:SF3">
    <property type="entry name" value="HYDROXYACYLGLUTATHIONE HYDROLASE GLOC"/>
    <property type="match status" value="1"/>
</dbReference>
<evidence type="ECO:0000256" key="3">
    <source>
        <dbReference type="ARBA" id="ARBA00022801"/>
    </source>
</evidence>
<dbReference type="KEGG" id="scia:HUG15_10195"/>
<accession>A0A7T6Z776</accession>
<organism evidence="6 7">
    <name type="scientific">Salicibibacter cibarius</name>
    <dbReference type="NCBI Taxonomy" id="2743000"/>
    <lineage>
        <taxon>Bacteria</taxon>
        <taxon>Bacillati</taxon>
        <taxon>Bacillota</taxon>
        <taxon>Bacilli</taxon>
        <taxon>Bacillales</taxon>
        <taxon>Bacillaceae</taxon>
        <taxon>Salicibibacter</taxon>
    </lineage>
</organism>
<dbReference type="InterPro" id="IPR051453">
    <property type="entry name" value="MBL_Glyoxalase_II"/>
</dbReference>
<keyword evidence="7" id="KW-1185">Reference proteome</keyword>
<sequence>MNWKQAPLGPVQTNAFVLYNEDGEAIIFDPGGDSEPFEAALKKENLKPLAILLTHAHFDHIGAVDHIRDVFNIPVYLHEREAHWLQDPTKNLSVNMSPEGVTARPAEHLINGEQSLAIGPFAFRVLETPGHSPGSVSYYHEPTDTVFSGDVLFQSGIGRTDLPDADEATLLNSIHQKLLELPEDTSVACGHGPVTTISAEMDGNPFLNGLGEGG</sequence>
<dbReference type="InterPro" id="IPR036866">
    <property type="entry name" value="RibonucZ/Hydroxyglut_hydro"/>
</dbReference>
<name>A0A7T6Z776_9BACI</name>
<proteinExistence type="predicted"/>
<dbReference type="Pfam" id="PF00753">
    <property type="entry name" value="Lactamase_B"/>
    <property type="match status" value="1"/>
</dbReference>
<evidence type="ECO:0000313" key="6">
    <source>
        <dbReference type="EMBL" id="QQK78268.1"/>
    </source>
</evidence>
<dbReference type="CDD" id="cd06262">
    <property type="entry name" value="metallo-hydrolase-like_MBL-fold"/>
    <property type="match status" value="1"/>
</dbReference>
<evidence type="ECO:0000256" key="2">
    <source>
        <dbReference type="ARBA" id="ARBA00022723"/>
    </source>
</evidence>
<gene>
    <name evidence="6" type="ORF">HUG15_10195</name>
</gene>
<dbReference type="AlphaFoldDB" id="A0A7T6Z776"/>
<keyword evidence="2" id="KW-0479">Metal-binding</keyword>
<comment type="cofactor">
    <cofactor evidence="1">
        <name>Zn(2+)</name>
        <dbReference type="ChEBI" id="CHEBI:29105"/>
    </cofactor>
</comment>
<evidence type="ECO:0000256" key="1">
    <source>
        <dbReference type="ARBA" id="ARBA00001947"/>
    </source>
</evidence>
<protein>
    <submittedName>
        <fullName evidence="6">MBL fold metallo-hydrolase</fullName>
    </submittedName>
</protein>
<dbReference type="PANTHER" id="PTHR46233">
    <property type="entry name" value="HYDROXYACYLGLUTATHIONE HYDROLASE GLOC"/>
    <property type="match status" value="1"/>
</dbReference>
<dbReference type="GO" id="GO:0046872">
    <property type="term" value="F:metal ion binding"/>
    <property type="evidence" value="ECO:0007669"/>
    <property type="project" value="UniProtKB-KW"/>
</dbReference>
<keyword evidence="3 6" id="KW-0378">Hydrolase</keyword>
<feature type="domain" description="Metallo-beta-lactamase" evidence="5">
    <location>
        <begin position="12"/>
        <end position="191"/>
    </location>
</feature>
<keyword evidence="4" id="KW-0862">Zinc</keyword>
<dbReference type="GO" id="GO:0016787">
    <property type="term" value="F:hydrolase activity"/>
    <property type="evidence" value="ECO:0007669"/>
    <property type="project" value="UniProtKB-KW"/>
</dbReference>
<evidence type="ECO:0000256" key="4">
    <source>
        <dbReference type="ARBA" id="ARBA00022833"/>
    </source>
</evidence>
<dbReference type="SUPFAM" id="SSF56281">
    <property type="entry name" value="Metallo-hydrolase/oxidoreductase"/>
    <property type="match status" value="1"/>
</dbReference>